<proteinExistence type="predicted"/>
<dbReference type="Gene3D" id="3.90.550.10">
    <property type="entry name" value="Spore Coat Polysaccharide Biosynthesis Protein SpsA, Chain A"/>
    <property type="match status" value="1"/>
</dbReference>
<evidence type="ECO:0000313" key="3">
    <source>
        <dbReference type="Proteomes" id="UP000198625"/>
    </source>
</evidence>
<dbReference type="NCBIfam" id="TIGR01208">
    <property type="entry name" value="rmlA_long"/>
    <property type="match status" value="1"/>
</dbReference>
<dbReference type="SUPFAM" id="SSF53448">
    <property type="entry name" value="Nucleotide-diphospho-sugar transferases"/>
    <property type="match status" value="1"/>
</dbReference>
<dbReference type="STRING" id="415015.SAMN05660462_00090"/>
<gene>
    <name evidence="2" type="ORF">SAMN05660462_00090</name>
</gene>
<dbReference type="InterPro" id="IPR029044">
    <property type="entry name" value="Nucleotide-diphossugar_trans"/>
</dbReference>
<dbReference type="Proteomes" id="UP000198625">
    <property type="component" value="Unassembled WGS sequence"/>
</dbReference>
<dbReference type="PANTHER" id="PTHR42883">
    <property type="entry name" value="GLUCOSE-1-PHOSPHATE THYMIDYLTRANSFERASE"/>
    <property type="match status" value="1"/>
</dbReference>
<dbReference type="Pfam" id="PF00483">
    <property type="entry name" value="NTP_transferase"/>
    <property type="match status" value="1"/>
</dbReference>
<name>A0A1H3K1I8_9FIRM</name>
<keyword evidence="2" id="KW-0808">Transferase</keyword>
<feature type="domain" description="Nucleotidyl transferase" evidence="1">
    <location>
        <begin position="2"/>
        <end position="232"/>
    </location>
</feature>
<dbReference type="InterPro" id="IPR005908">
    <property type="entry name" value="G1P_thy_trans_l"/>
</dbReference>
<dbReference type="RefSeq" id="WP_091725700.1">
    <property type="nucleotide sequence ID" value="NZ_FNQE01000001.1"/>
</dbReference>
<sequence length="354" mass="39683">MKGVILCGGLGTRLRPITYSMPKQLIPIANRPIIFHIIDSLVKANITEIGIVINGKEDIFKNVLKEYENKDISYEFIYQNEPLGLADAVLASERFVKDDDFIVILGDNFYEVNLTSLIKDFYHTSSSCSILLYEVEEPHKYGVAEVKEDQVLNLEEKPKNPKTNLAITGIYIFDSNIFKGCKEIGPSWRGEFEITDSINWLLYNGYKVTYKILKSLWIDLGTPGDILYANNYKLSKIKSNINGLIDEKSKTWGNIFVGENSKIYNSIVRGPAIIGNNTIIENSYIGPYTSIMNSVKIIDSQIESSIILDKCLISKVSHVVDSSIVGSNSTITSNNSQKKANSFVLGMDSNLILY</sequence>
<dbReference type="EMBL" id="FNQE01000001">
    <property type="protein sequence ID" value="SDY45719.1"/>
    <property type="molecule type" value="Genomic_DNA"/>
</dbReference>
<evidence type="ECO:0000259" key="1">
    <source>
        <dbReference type="Pfam" id="PF00483"/>
    </source>
</evidence>
<organism evidence="2 3">
    <name type="scientific">Proteiniborus ethanoligenes</name>
    <dbReference type="NCBI Taxonomy" id="415015"/>
    <lineage>
        <taxon>Bacteria</taxon>
        <taxon>Bacillati</taxon>
        <taxon>Bacillota</taxon>
        <taxon>Clostridia</taxon>
        <taxon>Eubacteriales</taxon>
        <taxon>Proteiniborus</taxon>
    </lineage>
</organism>
<evidence type="ECO:0000313" key="2">
    <source>
        <dbReference type="EMBL" id="SDY45719.1"/>
    </source>
</evidence>
<dbReference type="PANTHER" id="PTHR42883:SF2">
    <property type="entry name" value="THYMIDYLYLTRANSFERASE"/>
    <property type="match status" value="1"/>
</dbReference>
<dbReference type="OrthoDB" id="9803871at2"/>
<protein>
    <submittedName>
        <fullName evidence="2">Glucose-1-phosphate thymidylyltransferase</fullName>
    </submittedName>
</protein>
<dbReference type="AlphaFoldDB" id="A0A1H3K1I8"/>
<dbReference type="GO" id="GO:0016740">
    <property type="term" value="F:transferase activity"/>
    <property type="evidence" value="ECO:0007669"/>
    <property type="project" value="UniProtKB-KW"/>
</dbReference>
<reference evidence="2 3" key="1">
    <citation type="submission" date="2016-10" db="EMBL/GenBank/DDBJ databases">
        <authorList>
            <person name="de Groot N.N."/>
        </authorList>
    </citation>
    <scope>NUCLEOTIDE SEQUENCE [LARGE SCALE GENOMIC DNA]</scope>
    <source>
        <strain evidence="2 3">DSM 21650</strain>
    </source>
</reference>
<dbReference type="InterPro" id="IPR005835">
    <property type="entry name" value="NTP_transferase_dom"/>
</dbReference>
<accession>A0A1H3K1I8</accession>
<dbReference type="Gene3D" id="2.160.10.10">
    <property type="entry name" value="Hexapeptide repeat proteins"/>
    <property type="match status" value="1"/>
</dbReference>
<keyword evidence="3" id="KW-1185">Reference proteome</keyword>
<dbReference type="CDD" id="cd04189">
    <property type="entry name" value="G1P_TT_long"/>
    <property type="match status" value="1"/>
</dbReference>